<gene>
    <name evidence="1" type="ORF">C7B77_25430</name>
</gene>
<keyword evidence="2" id="KW-1185">Reference proteome</keyword>
<organism evidence="1 2">
    <name type="scientific">Chamaesiphon polymorphus CCALA 037</name>
    <dbReference type="NCBI Taxonomy" id="2107692"/>
    <lineage>
        <taxon>Bacteria</taxon>
        <taxon>Bacillati</taxon>
        <taxon>Cyanobacteriota</taxon>
        <taxon>Cyanophyceae</taxon>
        <taxon>Gomontiellales</taxon>
        <taxon>Chamaesiphonaceae</taxon>
        <taxon>Chamaesiphon</taxon>
    </lineage>
</organism>
<evidence type="ECO:0000313" key="2">
    <source>
        <dbReference type="Proteomes" id="UP000238937"/>
    </source>
</evidence>
<evidence type="ECO:0000313" key="1">
    <source>
        <dbReference type="EMBL" id="PSB44905.1"/>
    </source>
</evidence>
<dbReference type="RefSeq" id="WP_106311548.1">
    <property type="nucleotide sequence ID" value="NZ_PVWO01000511.1"/>
</dbReference>
<comment type="caution">
    <text evidence="1">The sequence shown here is derived from an EMBL/GenBank/DDBJ whole genome shotgun (WGS) entry which is preliminary data.</text>
</comment>
<reference evidence="1 2" key="1">
    <citation type="submission" date="2018-03" db="EMBL/GenBank/DDBJ databases">
        <title>The ancient ancestry and fast evolution of plastids.</title>
        <authorList>
            <person name="Moore K.R."/>
            <person name="Magnabosco C."/>
            <person name="Momper L."/>
            <person name="Gold D.A."/>
            <person name="Bosak T."/>
            <person name="Fournier G.P."/>
        </authorList>
    </citation>
    <scope>NUCLEOTIDE SEQUENCE [LARGE SCALE GENOMIC DNA]</scope>
    <source>
        <strain evidence="1 2">CCALA 037</strain>
    </source>
</reference>
<protein>
    <submittedName>
        <fullName evidence="1">Uncharacterized protein</fullName>
    </submittedName>
</protein>
<proteinExistence type="predicted"/>
<dbReference type="AlphaFoldDB" id="A0A2T1FIT0"/>
<accession>A0A2T1FIT0</accession>
<dbReference type="EMBL" id="PVWO01000511">
    <property type="protein sequence ID" value="PSB44905.1"/>
    <property type="molecule type" value="Genomic_DNA"/>
</dbReference>
<dbReference type="OrthoDB" id="9066681at2"/>
<sequence>MSEYQYYEFQAIDRPLTATEKTAISQLSSRVKPTAHCAKFTYSHGDLPGDPKQVLAKYFDVMYYIANWGTQRLAFRFPKSLISPETIAPYCIHGAIEFTVTGDWAILDWQFNDEEGFGWIDDDRDILPELIDLRQEILQQDYRGLYLAWLKALTSSEEYVDIDTSELEPPVPPGLSKLSPAQTAFTNIFELSDDLLEAAASASSQPNVIADPDWERSIAQLSRQDCEDFRLFIT</sequence>
<name>A0A2T1FIT0_9CYAN</name>
<dbReference type="Proteomes" id="UP000238937">
    <property type="component" value="Unassembled WGS sequence"/>
</dbReference>